<evidence type="ECO:0000256" key="1">
    <source>
        <dbReference type="SAM" id="MobiDB-lite"/>
    </source>
</evidence>
<dbReference type="AlphaFoldDB" id="A0ABD1F0F8"/>
<sequence>MMKEHEVIEKKRDKRNKGRDVDFSAEASQKYNANLEYITYRIQFFEESQRECTRRRVILLKFDQYIKRRRTIDKLVNRLLPATDEVRSLISATEELRKGFERRRNKCKIIQVVECRTSKCCSIYTKEIEVPPRPPRPPKENNEDMGDELARSPKDNNENMEVIEDEPAHLPEENNENRNNRRRRKRYLH</sequence>
<evidence type="ECO:0000313" key="3">
    <source>
        <dbReference type="Proteomes" id="UP001566132"/>
    </source>
</evidence>
<dbReference type="EMBL" id="JBDJPC010000004">
    <property type="protein sequence ID" value="KAL1506755.1"/>
    <property type="molecule type" value="Genomic_DNA"/>
</dbReference>
<keyword evidence="3" id="KW-1185">Reference proteome</keyword>
<comment type="caution">
    <text evidence="2">The sequence shown here is derived from an EMBL/GenBank/DDBJ whole genome shotgun (WGS) entry which is preliminary data.</text>
</comment>
<organism evidence="2 3">
    <name type="scientific">Hypothenemus hampei</name>
    <name type="common">Coffee berry borer</name>
    <dbReference type="NCBI Taxonomy" id="57062"/>
    <lineage>
        <taxon>Eukaryota</taxon>
        <taxon>Metazoa</taxon>
        <taxon>Ecdysozoa</taxon>
        <taxon>Arthropoda</taxon>
        <taxon>Hexapoda</taxon>
        <taxon>Insecta</taxon>
        <taxon>Pterygota</taxon>
        <taxon>Neoptera</taxon>
        <taxon>Endopterygota</taxon>
        <taxon>Coleoptera</taxon>
        <taxon>Polyphaga</taxon>
        <taxon>Cucujiformia</taxon>
        <taxon>Curculionidae</taxon>
        <taxon>Scolytinae</taxon>
        <taxon>Hypothenemus</taxon>
    </lineage>
</organism>
<dbReference type="Proteomes" id="UP001566132">
    <property type="component" value="Unassembled WGS sequence"/>
</dbReference>
<reference evidence="2 3" key="1">
    <citation type="submission" date="2024-05" db="EMBL/GenBank/DDBJ databases">
        <title>Genetic variation in Jamaican populations of the coffee berry borer (Hypothenemus hampei).</title>
        <authorList>
            <person name="Errbii M."/>
            <person name="Myrie A."/>
        </authorList>
    </citation>
    <scope>NUCLEOTIDE SEQUENCE [LARGE SCALE GENOMIC DNA]</scope>
    <source>
        <strain evidence="2">JA-Hopewell-2020-01-JO</strain>
        <tissue evidence="2">Whole body</tissue>
    </source>
</reference>
<feature type="compositionally biased region" description="Basic and acidic residues" evidence="1">
    <location>
        <begin position="166"/>
        <end position="179"/>
    </location>
</feature>
<protein>
    <submittedName>
        <fullName evidence="2">Uncharacterized protein</fullName>
    </submittedName>
</protein>
<feature type="compositionally biased region" description="Basic residues" evidence="1">
    <location>
        <begin position="180"/>
        <end position="189"/>
    </location>
</feature>
<gene>
    <name evidence="2" type="ORF">ABEB36_006058</name>
</gene>
<proteinExistence type="predicted"/>
<name>A0ABD1F0F8_HYPHA</name>
<feature type="region of interest" description="Disordered" evidence="1">
    <location>
        <begin position="128"/>
        <end position="189"/>
    </location>
</feature>
<evidence type="ECO:0000313" key="2">
    <source>
        <dbReference type="EMBL" id="KAL1506755.1"/>
    </source>
</evidence>
<feature type="compositionally biased region" description="Basic and acidic residues" evidence="1">
    <location>
        <begin position="137"/>
        <end position="157"/>
    </location>
</feature>
<accession>A0ABD1F0F8</accession>